<sequence>MASTRKNSHPMHDIFGDFNDISLEDSKMGKIKNLKISRNLTKIAPGHSRFLKRSHTMGGQHFFPKEDAGLGGGPWLSSGRPPATASQLRTRAALRRLAQIESKIMNRKVQVDLSDLESNSKTSKDSLPWRADKGPPRSPAEVSSQNTDETSREQAPEIPPTESRTPGRKGSRFLKKREPPVEGLSPAARFGTERSMSAPREKAPVRQLGWPDSDEELLGSLMESLRGKEPGTNRGFTSARVIGKKQIELFSDQIPTQPKLLSLSSEDLSSTQPLGTSHLPAFRLADGTLRRVRSGAHSPQAHVPGDAASGTSGTSSTSSTVSEPVPSREARGRLSPSPVRGGAGPGEASLSEASDDSDSLNDFRINVLSLDDLAPAVNTQSDLEQKEGGLREKASSKSPGTRDPPTGSEVSEHLSEPSASSAAPERAASLRPTSGEPTASTVSWAYSEDFEKSPSRTASEPTTHSEESLDRTSATLSELSASLQTDHPPPTGASRKKWAQDVTRVTVKEQAVQTFDPAFTYQWAKEAGMATIGPALGSTYVDPTPIASHVVSTDAIEALTAYSPAVFALNDMLKQQLSLTQQFMETSRHLHVSLLQSLDQDAFHYHTLEETKEYIRHHRPAPLTMEDALREVKEEL</sequence>
<dbReference type="VEuPathDB" id="HostDB:CUNH19orf44"/>
<dbReference type="InterPro" id="IPR027884">
    <property type="entry name" value="DUF4614"/>
</dbReference>
<feature type="compositionally biased region" description="Low complexity" evidence="1">
    <location>
        <begin position="472"/>
        <end position="483"/>
    </location>
</feature>
<feature type="region of interest" description="Disordered" evidence="1">
    <location>
        <begin position="378"/>
        <end position="498"/>
    </location>
</feature>
<evidence type="ECO:0000256" key="1">
    <source>
        <dbReference type="SAM" id="MobiDB-lite"/>
    </source>
</evidence>
<keyword evidence="4" id="KW-1185">Reference proteome</keyword>
<dbReference type="Pfam" id="PF15391">
    <property type="entry name" value="DUF4614"/>
    <property type="match status" value="1"/>
</dbReference>
<organism evidence="3 4">
    <name type="scientific">Myotis myotis</name>
    <name type="common">Greater mouse-eared bat</name>
    <name type="synonym">Vespertilio myotis</name>
    <dbReference type="NCBI Taxonomy" id="51298"/>
    <lineage>
        <taxon>Eukaryota</taxon>
        <taxon>Metazoa</taxon>
        <taxon>Chordata</taxon>
        <taxon>Craniata</taxon>
        <taxon>Vertebrata</taxon>
        <taxon>Euteleostomi</taxon>
        <taxon>Mammalia</taxon>
        <taxon>Eutheria</taxon>
        <taxon>Laurasiatheria</taxon>
        <taxon>Chiroptera</taxon>
        <taxon>Yangochiroptera</taxon>
        <taxon>Vespertilionidae</taxon>
        <taxon>Myotis</taxon>
    </lineage>
</organism>
<reference evidence="3 4" key="1">
    <citation type="journal article" date="2020" name="Nature">
        <title>Six reference-quality genomes reveal evolution of bat adaptations.</title>
        <authorList>
            <person name="Jebb D."/>
            <person name="Huang Z."/>
            <person name="Pippel M."/>
            <person name="Hughes G.M."/>
            <person name="Lavrichenko K."/>
            <person name="Devanna P."/>
            <person name="Winkler S."/>
            <person name="Jermiin L.S."/>
            <person name="Skirmuntt E.C."/>
            <person name="Katzourakis A."/>
            <person name="Burkitt-Gray L."/>
            <person name="Ray D.A."/>
            <person name="Sullivan K.A.M."/>
            <person name="Roscito J.G."/>
            <person name="Kirilenko B.M."/>
            <person name="Davalos L.M."/>
            <person name="Corthals A.P."/>
            <person name="Power M.L."/>
            <person name="Jones G."/>
            <person name="Ransome R.D."/>
            <person name="Dechmann D.K.N."/>
            <person name="Locatelli A.G."/>
            <person name="Puechmaille S.J."/>
            <person name="Fedrigo O."/>
            <person name="Jarvis E.D."/>
            <person name="Hiller M."/>
            <person name="Vernes S.C."/>
            <person name="Myers E.W."/>
            <person name="Teeling E.C."/>
        </authorList>
    </citation>
    <scope>NUCLEOTIDE SEQUENCE [LARGE SCALE GENOMIC DNA]</scope>
    <source>
        <strain evidence="3">MMyoMyo1</strain>
        <tissue evidence="3">Flight muscle</tissue>
    </source>
</reference>
<dbReference type="EMBL" id="JABWUV010000032">
    <property type="protein sequence ID" value="KAF6273483.1"/>
    <property type="molecule type" value="Genomic_DNA"/>
</dbReference>
<dbReference type="InterPro" id="IPR040120">
    <property type="entry name" value="C19orf44-like"/>
</dbReference>
<feature type="compositionally biased region" description="Basic residues" evidence="1">
    <location>
        <begin position="166"/>
        <end position="175"/>
    </location>
</feature>
<feature type="region of interest" description="Disordered" evidence="1">
    <location>
        <begin position="115"/>
        <end position="212"/>
    </location>
</feature>
<dbReference type="AlphaFoldDB" id="A0A7J7RBN0"/>
<feature type="region of interest" description="Disordered" evidence="1">
    <location>
        <begin position="292"/>
        <end position="359"/>
    </location>
</feature>
<protein>
    <recommendedName>
        <fullName evidence="2">DUF4614 domain-containing protein</fullName>
    </recommendedName>
</protein>
<feature type="compositionally biased region" description="Basic and acidic residues" evidence="1">
    <location>
        <begin position="383"/>
        <end position="395"/>
    </location>
</feature>
<accession>A0A7J7RBN0</accession>
<comment type="caution">
    <text evidence="3">The sequence shown here is derived from an EMBL/GenBank/DDBJ whole genome shotgun (WGS) entry which is preliminary data.</text>
</comment>
<gene>
    <name evidence="3" type="ORF">mMyoMyo1_001738</name>
</gene>
<feature type="compositionally biased region" description="Low complexity" evidence="1">
    <location>
        <begin position="416"/>
        <end position="431"/>
    </location>
</feature>
<dbReference type="PANTHER" id="PTHR22409:SF2">
    <property type="entry name" value="CHROMOSOME 19 OPEN READING FRAME 44"/>
    <property type="match status" value="1"/>
</dbReference>
<dbReference type="PANTHER" id="PTHR22409">
    <property type="entry name" value="CHROMOSOME 19 OPEN READING FRAME 44"/>
    <property type="match status" value="1"/>
</dbReference>
<name>A0A7J7RBN0_MYOMY</name>
<feature type="compositionally biased region" description="Low complexity" evidence="1">
    <location>
        <begin position="309"/>
        <end position="325"/>
    </location>
</feature>
<evidence type="ECO:0000313" key="4">
    <source>
        <dbReference type="Proteomes" id="UP000527355"/>
    </source>
</evidence>
<proteinExistence type="predicted"/>
<dbReference type="OrthoDB" id="2151530at2759"/>
<evidence type="ECO:0000313" key="3">
    <source>
        <dbReference type="EMBL" id="KAF6273483.1"/>
    </source>
</evidence>
<feature type="domain" description="DUF4614" evidence="2">
    <location>
        <begin position="444"/>
        <end position="620"/>
    </location>
</feature>
<evidence type="ECO:0000259" key="2">
    <source>
        <dbReference type="Pfam" id="PF15391"/>
    </source>
</evidence>
<dbReference type="Proteomes" id="UP000527355">
    <property type="component" value="Unassembled WGS sequence"/>
</dbReference>
<feature type="compositionally biased region" description="Polar residues" evidence="1">
    <location>
        <begin position="435"/>
        <end position="444"/>
    </location>
</feature>